<dbReference type="Proteomes" id="UP000249661">
    <property type="component" value="Unassembled WGS sequence"/>
</dbReference>
<gene>
    <name evidence="1" type="ORF">BO66DRAFT_188801</name>
</gene>
<reference evidence="1" key="1">
    <citation type="submission" date="2018-02" db="EMBL/GenBank/DDBJ databases">
        <title>The genomes of Aspergillus section Nigri reveals drivers in fungal speciation.</title>
        <authorList>
            <consortium name="DOE Joint Genome Institute"/>
            <person name="Vesth T.C."/>
            <person name="Nybo J."/>
            <person name="Theobald S."/>
            <person name="Brandl J."/>
            <person name="Frisvad J.C."/>
            <person name="Nielsen K.F."/>
            <person name="Lyhne E.K."/>
            <person name="Kogle M.E."/>
            <person name="Kuo A."/>
            <person name="Riley R."/>
            <person name="Clum A."/>
            <person name="Nolan M."/>
            <person name="Lipzen A."/>
            <person name="Salamov A."/>
            <person name="Henrissat B."/>
            <person name="Wiebenga A."/>
            <person name="De vries R.P."/>
            <person name="Grigoriev I.V."/>
            <person name="Mortensen U.H."/>
            <person name="Andersen M.R."/>
            <person name="Baker S.E."/>
        </authorList>
    </citation>
    <scope>NUCLEOTIDE SEQUENCE</scope>
    <source>
        <strain evidence="1">CBS 121060</strain>
    </source>
</reference>
<name>A0ACD1GXE6_9EURO</name>
<proteinExistence type="predicted"/>
<accession>A0ACD1GXE6</accession>
<dbReference type="EMBL" id="KZ824985">
    <property type="protein sequence ID" value="RAH66151.1"/>
    <property type="molecule type" value="Genomic_DNA"/>
</dbReference>
<evidence type="ECO:0000313" key="1">
    <source>
        <dbReference type="EMBL" id="RAH66151.1"/>
    </source>
</evidence>
<protein>
    <submittedName>
        <fullName evidence="1">Uncharacterized protein</fullName>
    </submittedName>
</protein>
<sequence>MDGWQTKEESRKRGSCNNPAARCTVQEIKIKLETNGICRAGWFALRIAADWTVSFTRSTFKSYIMDDSPPPPSPPFHLPLSAQTLREYQPGSVVNVNFGSEGRSYEDYFDITPALRTVPQLIGGGVPPISSAKTQVPLYSISMAKKKEFHCQLPSPSPRYFIRPPPCPPLTINCTRKIHSTNETLAKGGNPTRQ</sequence>
<organism evidence="1 2">
    <name type="scientific">Aspergillus aculeatinus CBS 121060</name>
    <dbReference type="NCBI Taxonomy" id="1448322"/>
    <lineage>
        <taxon>Eukaryota</taxon>
        <taxon>Fungi</taxon>
        <taxon>Dikarya</taxon>
        <taxon>Ascomycota</taxon>
        <taxon>Pezizomycotina</taxon>
        <taxon>Eurotiomycetes</taxon>
        <taxon>Eurotiomycetidae</taxon>
        <taxon>Eurotiales</taxon>
        <taxon>Aspergillaceae</taxon>
        <taxon>Aspergillus</taxon>
        <taxon>Aspergillus subgen. Circumdati</taxon>
    </lineage>
</organism>
<keyword evidence="2" id="KW-1185">Reference proteome</keyword>
<evidence type="ECO:0000313" key="2">
    <source>
        <dbReference type="Proteomes" id="UP000249661"/>
    </source>
</evidence>